<evidence type="ECO:0000256" key="1">
    <source>
        <dbReference type="SAM" id="MobiDB-lite"/>
    </source>
</evidence>
<feature type="compositionally biased region" description="Basic and acidic residues" evidence="1">
    <location>
        <begin position="12"/>
        <end position="24"/>
    </location>
</feature>
<evidence type="ECO:0000313" key="2">
    <source>
        <dbReference type="EMBL" id="EKC35311.1"/>
    </source>
</evidence>
<dbReference type="GO" id="GO:0043161">
    <property type="term" value="P:proteasome-mediated ubiquitin-dependent protein catabolic process"/>
    <property type="evidence" value="ECO:0007669"/>
    <property type="project" value="TreeGrafter"/>
</dbReference>
<dbReference type="GO" id="GO:0000209">
    <property type="term" value="P:protein polyubiquitination"/>
    <property type="evidence" value="ECO:0007669"/>
    <property type="project" value="TreeGrafter"/>
</dbReference>
<dbReference type="InterPro" id="IPR050952">
    <property type="entry name" value="TRIM-NHL_E3_ligases"/>
</dbReference>
<sequence length="252" mass="28809">METASTQLKPTEQQRKQDREKSDMKQTLSLSSSVTKKIQTSLDEGYHTVTQDGDLICAYKNTNIIKKITLGNKVTAFIKTRDWSPISIHSSHINGDILVGMIKDEEAKVTRYNKIGEEIQNIQTDNTELGLYEYPHYITENINGDICTSDLGNYAVGVVNKSGQYRFSYSSQEICFYPHDICTDHLGHIIVCDPYNYTIDILHRDGQFLSRLFIEQQEVKYPRGLCVDDENNLHVGQSKTNTVTVYKYLHLL</sequence>
<dbReference type="HOGENOM" id="CLU_007742_0_0_1"/>
<dbReference type="Gene3D" id="2.120.10.30">
    <property type="entry name" value="TolB, C-terminal domain"/>
    <property type="match status" value="1"/>
</dbReference>
<protein>
    <submittedName>
        <fullName evidence="2">Tripartite motif-containing protein 2</fullName>
    </submittedName>
</protein>
<dbReference type="GO" id="GO:0008270">
    <property type="term" value="F:zinc ion binding"/>
    <property type="evidence" value="ECO:0007669"/>
    <property type="project" value="UniProtKB-KW"/>
</dbReference>
<name>K1RLS2_MAGGI</name>
<reference evidence="2" key="1">
    <citation type="journal article" date="2012" name="Nature">
        <title>The oyster genome reveals stress adaptation and complexity of shell formation.</title>
        <authorList>
            <person name="Zhang G."/>
            <person name="Fang X."/>
            <person name="Guo X."/>
            <person name="Li L."/>
            <person name="Luo R."/>
            <person name="Xu F."/>
            <person name="Yang P."/>
            <person name="Zhang L."/>
            <person name="Wang X."/>
            <person name="Qi H."/>
            <person name="Xiong Z."/>
            <person name="Que H."/>
            <person name="Xie Y."/>
            <person name="Holland P.W."/>
            <person name="Paps J."/>
            <person name="Zhu Y."/>
            <person name="Wu F."/>
            <person name="Chen Y."/>
            <person name="Wang J."/>
            <person name="Peng C."/>
            <person name="Meng J."/>
            <person name="Yang L."/>
            <person name="Liu J."/>
            <person name="Wen B."/>
            <person name="Zhang N."/>
            <person name="Huang Z."/>
            <person name="Zhu Q."/>
            <person name="Feng Y."/>
            <person name="Mount A."/>
            <person name="Hedgecock D."/>
            <person name="Xu Z."/>
            <person name="Liu Y."/>
            <person name="Domazet-Loso T."/>
            <person name="Du Y."/>
            <person name="Sun X."/>
            <person name="Zhang S."/>
            <person name="Liu B."/>
            <person name="Cheng P."/>
            <person name="Jiang X."/>
            <person name="Li J."/>
            <person name="Fan D."/>
            <person name="Wang W."/>
            <person name="Fu W."/>
            <person name="Wang T."/>
            <person name="Wang B."/>
            <person name="Zhang J."/>
            <person name="Peng Z."/>
            <person name="Li Y."/>
            <person name="Li N."/>
            <person name="Wang J."/>
            <person name="Chen M."/>
            <person name="He Y."/>
            <person name="Tan F."/>
            <person name="Song X."/>
            <person name="Zheng Q."/>
            <person name="Huang R."/>
            <person name="Yang H."/>
            <person name="Du X."/>
            <person name="Chen L."/>
            <person name="Yang M."/>
            <person name="Gaffney P.M."/>
            <person name="Wang S."/>
            <person name="Luo L."/>
            <person name="She Z."/>
            <person name="Ming Y."/>
            <person name="Huang W."/>
            <person name="Zhang S."/>
            <person name="Huang B."/>
            <person name="Zhang Y."/>
            <person name="Qu T."/>
            <person name="Ni P."/>
            <person name="Miao G."/>
            <person name="Wang J."/>
            <person name="Wang Q."/>
            <person name="Steinberg C.E."/>
            <person name="Wang H."/>
            <person name="Li N."/>
            <person name="Qian L."/>
            <person name="Zhang G."/>
            <person name="Li Y."/>
            <person name="Yang H."/>
            <person name="Liu X."/>
            <person name="Wang J."/>
            <person name="Yin Y."/>
            <person name="Wang J."/>
        </authorList>
    </citation>
    <scope>NUCLEOTIDE SEQUENCE [LARGE SCALE GENOMIC DNA]</scope>
    <source>
        <strain evidence="2">05x7-T-G4-1.051#20</strain>
    </source>
</reference>
<dbReference type="PANTHER" id="PTHR24104:SF25">
    <property type="entry name" value="PROTEIN LIN-41"/>
    <property type="match status" value="1"/>
</dbReference>
<feature type="region of interest" description="Disordered" evidence="1">
    <location>
        <begin position="1"/>
        <end position="30"/>
    </location>
</feature>
<dbReference type="InParanoid" id="K1RLS2"/>
<dbReference type="AlphaFoldDB" id="K1RLS2"/>
<feature type="compositionally biased region" description="Polar residues" evidence="1">
    <location>
        <begin position="1"/>
        <end position="11"/>
    </location>
</feature>
<dbReference type="GO" id="GO:0061630">
    <property type="term" value="F:ubiquitin protein ligase activity"/>
    <property type="evidence" value="ECO:0007669"/>
    <property type="project" value="TreeGrafter"/>
</dbReference>
<dbReference type="SUPFAM" id="SSF63825">
    <property type="entry name" value="YWTD domain"/>
    <property type="match status" value="1"/>
</dbReference>
<dbReference type="EMBL" id="JH817834">
    <property type="protein sequence ID" value="EKC35311.1"/>
    <property type="molecule type" value="Genomic_DNA"/>
</dbReference>
<gene>
    <name evidence="2" type="ORF">CGI_10016792</name>
</gene>
<accession>K1RLS2</accession>
<dbReference type="PANTHER" id="PTHR24104">
    <property type="entry name" value="E3 UBIQUITIN-PROTEIN LIGASE NHLRC1-RELATED"/>
    <property type="match status" value="1"/>
</dbReference>
<organism evidence="2">
    <name type="scientific">Magallana gigas</name>
    <name type="common">Pacific oyster</name>
    <name type="synonym">Crassostrea gigas</name>
    <dbReference type="NCBI Taxonomy" id="29159"/>
    <lineage>
        <taxon>Eukaryota</taxon>
        <taxon>Metazoa</taxon>
        <taxon>Spiralia</taxon>
        <taxon>Lophotrochozoa</taxon>
        <taxon>Mollusca</taxon>
        <taxon>Bivalvia</taxon>
        <taxon>Autobranchia</taxon>
        <taxon>Pteriomorphia</taxon>
        <taxon>Ostreida</taxon>
        <taxon>Ostreoidea</taxon>
        <taxon>Ostreidae</taxon>
        <taxon>Magallana</taxon>
    </lineage>
</organism>
<proteinExistence type="predicted"/>
<dbReference type="InterPro" id="IPR011042">
    <property type="entry name" value="6-blade_b-propeller_TolB-like"/>
</dbReference>